<dbReference type="AlphaFoldDB" id="A0AAN7U311"/>
<evidence type="ECO:0000313" key="1">
    <source>
        <dbReference type="EMBL" id="KAK5624360.1"/>
    </source>
</evidence>
<dbReference type="Proteomes" id="UP001305414">
    <property type="component" value="Unassembled WGS sequence"/>
</dbReference>
<organism evidence="1 2">
    <name type="scientific">Xylaria bambusicola</name>
    <dbReference type="NCBI Taxonomy" id="326684"/>
    <lineage>
        <taxon>Eukaryota</taxon>
        <taxon>Fungi</taxon>
        <taxon>Dikarya</taxon>
        <taxon>Ascomycota</taxon>
        <taxon>Pezizomycotina</taxon>
        <taxon>Sordariomycetes</taxon>
        <taxon>Xylariomycetidae</taxon>
        <taxon>Xylariales</taxon>
        <taxon>Xylariaceae</taxon>
        <taxon>Xylaria</taxon>
    </lineage>
</organism>
<dbReference type="EMBL" id="JAWHQM010000001">
    <property type="protein sequence ID" value="KAK5624360.1"/>
    <property type="molecule type" value="Genomic_DNA"/>
</dbReference>
<proteinExistence type="predicted"/>
<name>A0AAN7U311_9PEZI</name>
<reference evidence="1 2" key="1">
    <citation type="submission" date="2023-10" db="EMBL/GenBank/DDBJ databases">
        <title>Draft genome sequence of Xylaria bambusicola isolate GMP-LS, the root and basal stem rot pathogen of sugarcane in Indonesia.</title>
        <authorList>
            <person name="Selvaraj P."/>
            <person name="Muralishankar V."/>
            <person name="Muruganantham S."/>
            <person name="Sp S."/>
            <person name="Haryani S."/>
            <person name="Lau K.J.X."/>
            <person name="Naqvi N.I."/>
        </authorList>
    </citation>
    <scope>NUCLEOTIDE SEQUENCE [LARGE SCALE GENOMIC DNA]</scope>
    <source>
        <strain evidence="1">GMP-LS</strain>
    </source>
</reference>
<accession>A0AAN7U311</accession>
<gene>
    <name evidence="1" type="ORF">RRF57_000076</name>
</gene>
<sequence length="93" mass="10502">MGTLLGGEFLRRRVLLSSCHGTHDLVFILGLLTHGTLESNWFLRFLQVFDYFTGSNGNRLAVLLHTNYLSWTASGRNATDEFEGFRAMELFSG</sequence>
<keyword evidence="2" id="KW-1185">Reference proteome</keyword>
<comment type="caution">
    <text evidence="1">The sequence shown here is derived from an EMBL/GenBank/DDBJ whole genome shotgun (WGS) entry which is preliminary data.</text>
</comment>
<protein>
    <submittedName>
        <fullName evidence="1">Uncharacterized protein</fullName>
    </submittedName>
</protein>
<evidence type="ECO:0000313" key="2">
    <source>
        <dbReference type="Proteomes" id="UP001305414"/>
    </source>
</evidence>